<dbReference type="AlphaFoldDB" id="A0A642V059"/>
<dbReference type="EMBL" id="SWFT01000036">
    <property type="protein sequence ID" value="KAA8906235.1"/>
    <property type="molecule type" value="Genomic_DNA"/>
</dbReference>
<gene>
    <name evidence="1" type="ORF">DIURU_001177</name>
</gene>
<organism evidence="1 2">
    <name type="scientific">Diutina rugosa</name>
    <name type="common">Yeast</name>
    <name type="synonym">Candida rugosa</name>
    <dbReference type="NCBI Taxonomy" id="5481"/>
    <lineage>
        <taxon>Eukaryota</taxon>
        <taxon>Fungi</taxon>
        <taxon>Dikarya</taxon>
        <taxon>Ascomycota</taxon>
        <taxon>Saccharomycotina</taxon>
        <taxon>Pichiomycetes</taxon>
        <taxon>Debaryomycetaceae</taxon>
        <taxon>Diutina</taxon>
    </lineage>
</organism>
<evidence type="ECO:0008006" key="3">
    <source>
        <dbReference type="Google" id="ProtNLM"/>
    </source>
</evidence>
<name>A0A642V059_DIURU</name>
<dbReference type="VEuPathDB" id="FungiDB:DIURU_001177"/>
<comment type="caution">
    <text evidence="1">The sequence shown here is derived from an EMBL/GenBank/DDBJ whole genome shotgun (WGS) entry which is preliminary data.</text>
</comment>
<evidence type="ECO:0000313" key="2">
    <source>
        <dbReference type="Proteomes" id="UP000449547"/>
    </source>
</evidence>
<reference evidence="1 2" key="1">
    <citation type="submission" date="2019-07" db="EMBL/GenBank/DDBJ databases">
        <title>Genome assembly of two rare yeast pathogens: Diutina rugosa and Trichomonascus ciferrii.</title>
        <authorList>
            <person name="Mixao V."/>
            <person name="Saus E."/>
            <person name="Hansen A."/>
            <person name="Lass-Flor C."/>
            <person name="Gabaldon T."/>
        </authorList>
    </citation>
    <scope>NUCLEOTIDE SEQUENCE [LARGE SCALE GENOMIC DNA]</scope>
    <source>
        <strain evidence="1 2">CBS 613</strain>
    </source>
</reference>
<dbReference type="Proteomes" id="UP000449547">
    <property type="component" value="Unassembled WGS sequence"/>
</dbReference>
<proteinExistence type="predicted"/>
<keyword evidence="2" id="KW-1185">Reference proteome</keyword>
<evidence type="ECO:0000313" key="1">
    <source>
        <dbReference type="EMBL" id="KAA8906235.1"/>
    </source>
</evidence>
<dbReference type="RefSeq" id="XP_034014055.1">
    <property type="nucleotide sequence ID" value="XM_034153692.1"/>
</dbReference>
<accession>A0A642V059</accession>
<sequence>MQTLPYELLDWIYSSLDVPSVCRLYAAFPGHQFTVPAGAIICRTPIQVSHDVASDSIDFDTLSQLPPCEAQVRISPSSWLATADELNRVKPRHLSLVYHDEEFGIMGRPFWQVADLSRYHGQIHSLTFTDAVVEVERLPRTLAKLHLINGEVHGADKFHEFTQLEELFIHCENRRHQRLAIPPHVTRLRTSFDWMYLDHTRYNHEPDAVTDIPWHQFKYLHTEVVPKVKCLDNVEEWVINSPPPAKISLIDIECPKLERVTIEKGFYLGFLELSSVFTHQQMAQLTVLEAPEYIMPDVKLLPSLRKLAIATQEKVTEDMALPPQVEELSLYTDSIVVEGVPSQIKKFAINYAQSSHRRSSVNGKITIASCTLHSLTIEGGNFVSFVELCISCPNLHWLNMRLKNDRFIVDAPELVSVTYQGNCPHWFDTTQYPRLAHATLVPP</sequence>
<dbReference type="GeneID" id="54779830"/>
<protein>
    <recommendedName>
        <fullName evidence="3">F-box domain-containing protein</fullName>
    </recommendedName>
</protein>